<evidence type="ECO:0000256" key="5">
    <source>
        <dbReference type="ARBA" id="ARBA00023136"/>
    </source>
</evidence>
<evidence type="ECO:0000256" key="1">
    <source>
        <dbReference type="ARBA" id="ARBA00004141"/>
    </source>
</evidence>
<feature type="transmembrane region" description="Helical" evidence="8">
    <location>
        <begin position="229"/>
        <end position="251"/>
    </location>
</feature>
<dbReference type="AlphaFoldDB" id="A0A0R3W4Z6"/>
<gene>
    <name evidence="10" type="ORF">TASK_LOCUS5160</name>
</gene>
<evidence type="ECO:0000256" key="4">
    <source>
        <dbReference type="ARBA" id="ARBA00022989"/>
    </source>
</evidence>
<dbReference type="GO" id="GO:0016020">
    <property type="term" value="C:membrane"/>
    <property type="evidence" value="ECO:0007669"/>
    <property type="project" value="UniProtKB-SubCell"/>
</dbReference>
<dbReference type="GO" id="GO:0008137">
    <property type="term" value="F:NADH dehydrogenase (ubiquinone) activity"/>
    <property type="evidence" value="ECO:0007669"/>
    <property type="project" value="UniProtKB-EC"/>
</dbReference>
<dbReference type="GO" id="GO:0042773">
    <property type="term" value="P:ATP synthesis coupled electron transport"/>
    <property type="evidence" value="ECO:0007669"/>
    <property type="project" value="InterPro"/>
</dbReference>
<evidence type="ECO:0000256" key="7">
    <source>
        <dbReference type="ARBA" id="ARBA00049551"/>
    </source>
</evidence>
<reference evidence="12" key="1">
    <citation type="submission" date="2017-02" db="UniProtKB">
        <authorList>
            <consortium name="WormBaseParasite"/>
        </authorList>
    </citation>
    <scope>IDENTIFICATION</scope>
</reference>
<dbReference type="OrthoDB" id="10069788at2759"/>
<dbReference type="PANTHER" id="PTHR42829:SF2">
    <property type="entry name" value="NADH-UBIQUINONE OXIDOREDUCTASE CHAIN 5"/>
    <property type="match status" value="1"/>
</dbReference>
<name>A0A0R3W4Z6_TAEAS</name>
<dbReference type="InterPro" id="IPR001750">
    <property type="entry name" value="ND/Mrp_TM"/>
</dbReference>
<dbReference type="PRINTS" id="PR01434">
    <property type="entry name" value="NADHDHGNASE5"/>
</dbReference>
<dbReference type="EMBL" id="UYRS01018397">
    <property type="protein sequence ID" value="VDK34619.1"/>
    <property type="molecule type" value="Genomic_DNA"/>
</dbReference>
<feature type="transmembrane region" description="Helical" evidence="8">
    <location>
        <begin position="171"/>
        <end position="191"/>
    </location>
</feature>
<evidence type="ECO:0000259" key="9">
    <source>
        <dbReference type="Pfam" id="PF00361"/>
    </source>
</evidence>
<evidence type="ECO:0000313" key="11">
    <source>
        <dbReference type="Proteomes" id="UP000282613"/>
    </source>
</evidence>
<keyword evidence="3 8" id="KW-0812">Transmembrane</keyword>
<dbReference type="EC" id="7.1.1.2" evidence="2"/>
<evidence type="ECO:0000256" key="2">
    <source>
        <dbReference type="ARBA" id="ARBA00012944"/>
    </source>
</evidence>
<feature type="transmembrane region" description="Helical" evidence="8">
    <location>
        <begin position="123"/>
        <end position="151"/>
    </location>
</feature>
<proteinExistence type="predicted"/>
<keyword evidence="11" id="KW-1185">Reference proteome</keyword>
<dbReference type="PANTHER" id="PTHR42829">
    <property type="entry name" value="NADH-UBIQUINONE OXIDOREDUCTASE CHAIN 5"/>
    <property type="match status" value="1"/>
</dbReference>
<feature type="domain" description="NADH:quinone oxidoreductase/Mrp antiporter transmembrane" evidence="9">
    <location>
        <begin position="80"/>
        <end position="234"/>
    </location>
</feature>
<dbReference type="Pfam" id="PF00361">
    <property type="entry name" value="Proton_antipo_M"/>
    <property type="match status" value="1"/>
</dbReference>
<accession>A0A0R3W4Z6</accession>
<feature type="transmembrane region" description="Helical" evidence="8">
    <location>
        <begin position="60"/>
        <end position="79"/>
    </location>
</feature>
<dbReference type="WBParaSite" id="TASK_0000515901-mRNA-1">
    <property type="protein sequence ID" value="TASK_0000515901-mRNA-1"/>
    <property type="gene ID" value="TASK_0000515901"/>
</dbReference>
<evidence type="ECO:0000313" key="12">
    <source>
        <dbReference type="WBParaSite" id="TASK_0000515901-mRNA-1"/>
    </source>
</evidence>
<comment type="subcellular location">
    <subcellularLocation>
        <location evidence="1">Membrane</location>
        <topology evidence="1">Multi-pass membrane protein</topology>
    </subcellularLocation>
</comment>
<dbReference type="Proteomes" id="UP000282613">
    <property type="component" value="Unassembled WGS sequence"/>
</dbReference>
<feature type="transmembrane region" description="Helical" evidence="8">
    <location>
        <begin position="28"/>
        <end position="48"/>
    </location>
</feature>
<protein>
    <recommendedName>
        <fullName evidence="2">NADH:ubiquinone reductase (H(+)-translocating)</fullName>
        <ecNumber evidence="2">7.1.1.2</ecNumber>
    </recommendedName>
    <alternativeName>
        <fullName evidence="6">NADH dehydrogenase subunit 5</fullName>
    </alternativeName>
</protein>
<organism evidence="12">
    <name type="scientific">Taenia asiatica</name>
    <name type="common">Asian tapeworm</name>
    <dbReference type="NCBI Taxonomy" id="60517"/>
    <lineage>
        <taxon>Eukaryota</taxon>
        <taxon>Metazoa</taxon>
        <taxon>Spiralia</taxon>
        <taxon>Lophotrochozoa</taxon>
        <taxon>Platyhelminthes</taxon>
        <taxon>Cestoda</taxon>
        <taxon>Eucestoda</taxon>
        <taxon>Cyclophyllidea</taxon>
        <taxon>Taeniidae</taxon>
        <taxon>Taenia</taxon>
    </lineage>
</organism>
<reference evidence="10 11" key="2">
    <citation type="submission" date="2018-11" db="EMBL/GenBank/DDBJ databases">
        <authorList>
            <consortium name="Pathogen Informatics"/>
        </authorList>
    </citation>
    <scope>NUCLEOTIDE SEQUENCE [LARGE SCALE GENOMIC DNA]</scope>
</reference>
<feature type="transmembrane region" description="Helical" evidence="8">
    <location>
        <begin position="203"/>
        <end position="223"/>
    </location>
</feature>
<evidence type="ECO:0000313" key="10">
    <source>
        <dbReference type="EMBL" id="VDK34619.1"/>
    </source>
</evidence>
<evidence type="ECO:0000256" key="3">
    <source>
        <dbReference type="ARBA" id="ARBA00022692"/>
    </source>
</evidence>
<sequence length="313" mass="36405">MGLSILCVKFKFLSLGGYKWVIKFDFDFVTFGVVLMLVICFSYVYFYTHHYFMGDLAGFELNKIIILFVVIMGILVSTGDFLTTLIFWEYLGVVRFFLILFYDKFLRLRSSVVTLVSSRFGDVSLFLLIGFSCFIYGKYVFCMVMFFLTIFTKSARFPFISWLLEAMRAPTPVSSLVHSSTLVAAGIWFSMRYDYVQYFRESIYFRVLLILTILITALRRLFFVDLKKIIALSTFLVVLGLAGVPFIGVFFTKHFLLSMFVKVVNIVVCLIVCLCMFMSYLYSFRLCAILFKIKSRIRLGVLFFFKSGLMVFF</sequence>
<dbReference type="STRING" id="60517.A0A0R3W4Z6"/>
<feature type="transmembrane region" description="Helical" evidence="8">
    <location>
        <begin position="263"/>
        <end position="283"/>
    </location>
</feature>
<evidence type="ECO:0000256" key="8">
    <source>
        <dbReference type="SAM" id="Phobius"/>
    </source>
</evidence>
<dbReference type="GO" id="GO:0003954">
    <property type="term" value="F:NADH dehydrogenase activity"/>
    <property type="evidence" value="ECO:0007669"/>
    <property type="project" value="TreeGrafter"/>
</dbReference>
<evidence type="ECO:0000256" key="6">
    <source>
        <dbReference type="ARBA" id="ARBA00031027"/>
    </source>
</evidence>
<keyword evidence="5 8" id="KW-0472">Membrane</keyword>
<dbReference type="InterPro" id="IPR003945">
    <property type="entry name" value="NU5C-like"/>
</dbReference>
<comment type="catalytic activity">
    <reaction evidence="7">
        <text>a ubiquinone + NADH + 5 H(+)(in) = a ubiquinol + NAD(+) + 4 H(+)(out)</text>
        <dbReference type="Rhea" id="RHEA:29091"/>
        <dbReference type="Rhea" id="RHEA-COMP:9565"/>
        <dbReference type="Rhea" id="RHEA-COMP:9566"/>
        <dbReference type="ChEBI" id="CHEBI:15378"/>
        <dbReference type="ChEBI" id="CHEBI:16389"/>
        <dbReference type="ChEBI" id="CHEBI:17976"/>
        <dbReference type="ChEBI" id="CHEBI:57540"/>
        <dbReference type="ChEBI" id="CHEBI:57945"/>
        <dbReference type="EC" id="7.1.1.2"/>
    </reaction>
</comment>
<dbReference type="GO" id="GO:0015990">
    <property type="term" value="P:electron transport coupled proton transport"/>
    <property type="evidence" value="ECO:0007669"/>
    <property type="project" value="TreeGrafter"/>
</dbReference>
<feature type="transmembrane region" description="Helical" evidence="8">
    <location>
        <begin position="85"/>
        <end position="102"/>
    </location>
</feature>
<keyword evidence="4 8" id="KW-1133">Transmembrane helix</keyword>